<dbReference type="InterPro" id="IPR027417">
    <property type="entry name" value="P-loop_NTPase"/>
</dbReference>
<sequence>MTAPSQNSKAKPNFSQIPDDIIRLIISYLNLTEKCKLLCLSKAFRQQAIVDDLWIPHFKYNSRGLLDKNYYFAISQLEQYRKQAARRLVMPTKKHYNERRVGDKTIIAVFGGVSCGKSTLLTKYSTNSMELAYENLEEYYTIHFKMPDDEQVPFYFVPGGFYRAFNRIDDFIDQQYSSYVECAHGFMLTYSVTCSKSLEKCKELLERIISDRKVPPERLPIILVGCKSDLEAQREVTCEEANALAKQYECSHIETSALTGQNIKEAICAIAYYSKGFYPAIPHTWEKLNNGEIINTVTEKHYIDKKRAKSKQHVSENKIKKCMVM</sequence>
<keyword evidence="3" id="KW-0378">Hydrolase</keyword>
<evidence type="ECO:0000313" key="7">
    <source>
        <dbReference type="Proteomes" id="UP001431209"/>
    </source>
</evidence>
<gene>
    <name evidence="6" type="ORF">AKO1_010637</name>
</gene>
<feature type="domain" description="F-box" evidence="5">
    <location>
        <begin position="14"/>
        <end position="54"/>
    </location>
</feature>
<evidence type="ECO:0000259" key="5">
    <source>
        <dbReference type="Pfam" id="PF00646"/>
    </source>
</evidence>
<dbReference type="EC" id="3.6.5.2" evidence="2"/>
<dbReference type="Proteomes" id="UP001431209">
    <property type="component" value="Unassembled WGS sequence"/>
</dbReference>
<dbReference type="Pfam" id="PF00646">
    <property type="entry name" value="F-box"/>
    <property type="match status" value="1"/>
</dbReference>
<accession>A0AAW2ZIK7</accession>
<dbReference type="SMART" id="SM00173">
    <property type="entry name" value="RAS"/>
    <property type="match status" value="1"/>
</dbReference>
<reference evidence="6 7" key="1">
    <citation type="submission" date="2024-03" db="EMBL/GenBank/DDBJ databases">
        <title>The Acrasis kona genome and developmental transcriptomes reveal deep origins of eukaryotic multicellular pathways.</title>
        <authorList>
            <person name="Sheikh S."/>
            <person name="Fu C.-J."/>
            <person name="Brown M.W."/>
            <person name="Baldauf S.L."/>
        </authorList>
    </citation>
    <scope>NUCLEOTIDE SEQUENCE [LARGE SCALE GENOMIC DNA]</scope>
    <source>
        <strain evidence="6 7">ATCC MYA-3509</strain>
    </source>
</reference>
<dbReference type="InterPro" id="IPR036047">
    <property type="entry name" value="F-box-like_dom_sf"/>
</dbReference>
<dbReference type="GO" id="GO:0005525">
    <property type="term" value="F:GTP binding"/>
    <property type="evidence" value="ECO:0007669"/>
    <property type="project" value="InterPro"/>
</dbReference>
<evidence type="ECO:0000256" key="1">
    <source>
        <dbReference type="ARBA" id="ARBA00008344"/>
    </source>
</evidence>
<organism evidence="6 7">
    <name type="scientific">Acrasis kona</name>
    <dbReference type="NCBI Taxonomy" id="1008807"/>
    <lineage>
        <taxon>Eukaryota</taxon>
        <taxon>Discoba</taxon>
        <taxon>Heterolobosea</taxon>
        <taxon>Tetramitia</taxon>
        <taxon>Eutetramitia</taxon>
        <taxon>Acrasidae</taxon>
        <taxon>Acrasis</taxon>
    </lineage>
</organism>
<dbReference type="PROSITE" id="PS51419">
    <property type="entry name" value="RAB"/>
    <property type="match status" value="1"/>
</dbReference>
<dbReference type="SMART" id="SM00174">
    <property type="entry name" value="RHO"/>
    <property type="match status" value="1"/>
</dbReference>
<keyword evidence="7" id="KW-1185">Reference proteome</keyword>
<evidence type="ECO:0000313" key="6">
    <source>
        <dbReference type="EMBL" id="KAL0489310.1"/>
    </source>
</evidence>
<dbReference type="SUPFAM" id="SSF52540">
    <property type="entry name" value="P-loop containing nucleoside triphosphate hydrolases"/>
    <property type="match status" value="1"/>
</dbReference>
<evidence type="ECO:0000256" key="2">
    <source>
        <dbReference type="ARBA" id="ARBA00011984"/>
    </source>
</evidence>
<dbReference type="AlphaFoldDB" id="A0AAW2ZIK7"/>
<dbReference type="InterPro" id="IPR051065">
    <property type="entry name" value="Ras-related_GTPase"/>
</dbReference>
<dbReference type="GO" id="GO:0003925">
    <property type="term" value="F:G protein activity"/>
    <property type="evidence" value="ECO:0007669"/>
    <property type="project" value="UniProtKB-EC"/>
</dbReference>
<evidence type="ECO:0000256" key="4">
    <source>
        <dbReference type="ARBA" id="ARBA00048098"/>
    </source>
</evidence>
<comment type="similarity">
    <text evidence="1">Belongs to the small GTPase superfamily. Ras family.</text>
</comment>
<dbReference type="PROSITE" id="PS51421">
    <property type="entry name" value="RAS"/>
    <property type="match status" value="1"/>
</dbReference>
<proteinExistence type="inferred from homology"/>
<dbReference type="CDD" id="cd00154">
    <property type="entry name" value="Rab"/>
    <property type="match status" value="1"/>
</dbReference>
<comment type="caution">
    <text evidence="6">The sequence shown here is derived from an EMBL/GenBank/DDBJ whole genome shotgun (WGS) entry which is preliminary data.</text>
</comment>
<evidence type="ECO:0000256" key="3">
    <source>
        <dbReference type="ARBA" id="ARBA00022801"/>
    </source>
</evidence>
<dbReference type="Pfam" id="PF00071">
    <property type="entry name" value="Ras"/>
    <property type="match status" value="1"/>
</dbReference>
<name>A0AAW2ZIK7_9EUKA</name>
<dbReference type="Gene3D" id="3.40.50.300">
    <property type="entry name" value="P-loop containing nucleotide triphosphate hydrolases"/>
    <property type="match status" value="1"/>
</dbReference>
<dbReference type="InterPro" id="IPR001810">
    <property type="entry name" value="F-box_dom"/>
</dbReference>
<dbReference type="SMART" id="SM00175">
    <property type="entry name" value="RAB"/>
    <property type="match status" value="1"/>
</dbReference>
<dbReference type="SUPFAM" id="SSF81383">
    <property type="entry name" value="F-box domain"/>
    <property type="match status" value="1"/>
</dbReference>
<comment type="catalytic activity">
    <reaction evidence="4">
        <text>GTP + H2O = GDP + phosphate + H(+)</text>
        <dbReference type="Rhea" id="RHEA:19669"/>
        <dbReference type="ChEBI" id="CHEBI:15377"/>
        <dbReference type="ChEBI" id="CHEBI:15378"/>
        <dbReference type="ChEBI" id="CHEBI:37565"/>
        <dbReference type="ChEBI" id="CHEBI:43474"/>
        <dbReference type="ChEBI" id="CHEBI:58189"/>
        <dbReference type="EC" id="3.6.5.2"/>
    </reaction>
</comment>
<dbReference type="PANTHER" id="PTHR45704">
    <property type="entry name" value="RAS-LIKE FAMILY MEMBER 11"/>
    <property type="match status" value="1"/>
</dbReference>
<dbReference type="PROSITE" id="PS51420">
    <property type="entry name" value="RHO"/>
    <property type="match status" value="1"/>
</dbReference>
<dbReference type="PRINTS" id="PR00449">
    <property type="entry name" value="RASTRNSFRMNG"/>
</dbReference>
<protein>
    <recommendedName>
        <fullName evidence="2">small monomeric GTPase</fullName>
        <ecNumber evidence="2">3.6.5.2</ecNumber>
    </recommendedName>
</protein>
<dbReference type="InterPro" id="IPR001806">
    <property type="entry name" value="Small_GTPase"/>
</dbReference>
<dbReference type="EMBL" id="JAOPGA020001545">
    <property type="protein sequence ID" value="KAL0489310.1"/>
    <property type="molecule type" value="Genomic_DNA"/>
</dbReference>